<organism evidence="1 2">
    <name type="scientific">Cannabis sativa</name>
    <name type="common">Hemp</name>
    <name type="synonym">Marijuana</name>
    <dbReference type="NCBI Taxonomy" id="3483"/>
    <lineage>
        <taxon>Eukaryota</taxon>
        <taxon>Viridiplantae</taxon>
        <taxon>Streptophyta</taxon>
        <taxon>Embryophyta</taxon>
        <taxon>Tracheophyta</taxon>
        <taxon>Spermatophyta</taxon>
        <taxon>Magnoliopsida</taxon>
        <taxon>eudicotyledons</taxon>
        <taxon>Gunneridae</taxon>
        <taxon>Pentapetalae</taxon>
        <taxon>rosids</taxon>
        <taxon>fabids</taxon>
        <taxon>Rosales</taxon>
        <taxon>Cannabaceae</taxon>
        <taxon>Cannabis</taxon>
    </lineage>
</organism>
<dbReference type="SUPFAM" id="SSF52540">
    <property type="entry name" value="P-loop containing nucleoside triphosphate hydrolases"/>
    <property type="match status" value="1"/>
</dbReference>
<gene>
    <name evidence="1" type="ORF">F8388_025776</name>
</gene>
<dbReference type="EMBL" id="JAATIP010000143">
    <property type="protein sequence ID" value="KAF4367358.1"/>
    <property type="molecule type" value="Genomic_DNA"/>
</dbReference>
<accession>A0A7J6F9U4</accession>
<evidence type="ECO:0000313" key="2">
    <source>
        <dbReference type="Proteomes" id="UP000525078"/>
    </source>
</evidence>
<dbReference type="AlphaFoldDB" id="A0A7J6F9U4"/>
<dbReference type="GO" id="GO:0043531">
    <property type="term" value="F:ADP binding"/>
    <property type="evidence" value="ECO:0007669"/>
    <property type="project" value="InterPro"/>
</dbReference>
<reference evidence="1 2" key="1">
    <citation type="journal article" date="2020" name="bioRxiv">
        <title>Sequence and annotation of 42 cannabis genomes reveals extensive copy number variation in cannabinoid synthesis and pathogen resistance genes.</title>
        <authorList>
            <person name="Mckernan K.J."/>
            <person name="Helbert Y."/>
            <person name="Kane L.T."/>
            <person name="Ebling H."/>
            <person name="Zhang L."/>
            <person name="Liu B."/>
            <person name="Eaton Z."/>
            <person name="Mclaughlin S."/>
            <person name="Kingan S."/>
            <person name="Baybayan P."/>
            <person name="Concepcion G."/>
            <person name="Jordan M."/>
            <person name="Riva A."/>
            <person name="Barbazuk W."/>
            <person name="Harkins T."/>
        </authorList>
    </citation>
    <scope>NUCLEOTIDE SEQUENCE [LARGE SCALE GENOMIC DNA]</scope>
    <source>
        <strain evidence="2">cv. Jamaican Lion 4</strain>
        <tissue evidence="1">Leaf</tissue>
    </source>
</reference>
<dbReference type="InterPro" id="IPR027417">
    <property type="entry name" value="P-loop_NTPase"/>
</dbReference>
<evidence type="ECO:0000313" key="1">
    <source>
        <dbReference type="EMBL" id="KAF4367358.1"/>
    </source>
</evidence>
<comment type="caution">
    <text evidence="1">The sequence shown here is derived from an EMBL/GenBank/DDBJ whole genome shotgun (WGS) entry which is preliminary data.</text>
</comment>
<protein>
    <recommendedName>
        <fullName evidence="3">NB-ARC domain-containing protein</fullName>
    </recommendedName>
</protein>
<dbReference type="Proteomes" id="UP000525078">
    <property type="component" value="Unassembled WGS sequence"/>
</dbReference>
<name>A0A7J6F9U4_CANSA</name>
<evidence type="ECO:0008006" key="3">
    <source>
        <dbReference type="Google" id="ProtNLM"/>
    </source>
</evidence>
<proteinExistence type="predicted"/>
<sequence length="82" mass="9893">MRNKFLIVLDDVWKDDYVEWTEVMKPFIVTNVIGIVDTHHLRELSKDECWALFVKHTFSGNFRKLIENPKLERIGREIVKKY</sequence>